<evidence type="ECO:0000259" key="8">
    <source>
        <dbReference type="Pfam" id="PF02687"/>
    </source>
</evidence>
<evidence type="ECO:0000256" key="2">
    <source>
        <dbReference type="ARBA" id="ARBA00005236"/>
    </source>
</evidence>
<evidence type="ECO:0000256" key="4">
    <source>
        <dbReference type="ARBA" id="ARBA00022692"/>
    </source>
</evidence>
<dbReference type="GO" id="GO:0005524">
    <property type="term" value="F:ATP binding"/>
    <property type="evidence" value="ECO:0007669"/>
    <property type="project" value="UniProtKB-KW"/>
</dbReference>
<evidence type="ECO:0000313" key="10">
    <source>
        <dbReference type="Proteomes" id="UP000427071"/>
    </source>
</evidence>
<dbReference type="PANTHER" id="PTHR30489">
    <property type="entry name" value="LIPOPROTEIN-RELEASING SYSTEM TRANSMEMBRANE PROTEIN LOLE"/>
    <property type="match status" value="1"/>
</dbReference>
<keyword evidence="9" id="KW-0547">Nucleotide-binding</keyword>
<dbReference type="KEGG" id="ckw:CKALI_00535"/>
<dbReference type="Proteomes" id="UP000427071">
    <property type="component" value="Chromosome"/>
</dbReference>
<feature type="domain" description="ABC3 transporter permease C-terminal" evidence="8">
    <location>
        <begin position="237"/>
        <end position="354"/>
    </location>
</feature>
<sequence>MIHLAIGQLRRRGWRYLSLFFAVFAAVALSVGTAAIVESMQATVNGMFDKPYKGVGTVAQVRSSEPIDEVLAGIPVEYAFDQQFSASIKRDGSLYDSTTVRSLADGPLQWRTIAEGTLPHGPREVVVVDDTPLGTSMELKVPGSPELQQVTVVGRVEQSAQEQLMGAGGLLADALAVRQWAGNAAIGELRVDSVSSDQLKMLLKDAVSDVVPAPVHTAKLSGQYLSGRDNYFLLLTAFMIIVAVVAMLVIFSSYSVIAAERQREYALLRAIGASSGQLQGSALIESLLLGSFAGLLGIPAGLKAASWAGEHADQLGVRFELSNVTLRGEWMLAALACAILVCIASALPAARSSVHRPLVQSLSANSPQASRWGLIGALVVGMVSLTVGAFGWSEVPGIPTRRALVLAIGASGAIVLGAICIAAVFLPWVTFRLSPIFARVPTLHLANALVGRQRLRSGSLVAIVLAGVALISAVFSGQQRIGEYLELKAYQKGAVDIVVQPVDGSARSQLLDALNNAPHVEAVTKPPLAQISIGELTDAALGLSVEGGRGIVRGQITGAGPGEVVLGQNSILRASVKSGALVTMKVQGEPHQLRVVLSDSFENYIDPALLEQHTERLSAPKQLILAKIDDQTARDLSDTQLNALRSAAGSTDQEVIFKEAFTAREKIADTADRIYTLTLLLSSIALLIAGIGISNTVVLMVRERVRDFAILSAVGISSSGRRAIVMVELVSLLLPVTIFAAPIGWMLGFHIVEVLIAS</sequence>
<gene>
    <name evidence="9" type="ORF">CKALI_00535</name>
</gene>
<feature type="transmembrane region" description="Helical" evidence="7">
    <location>
        <begin position="723"/>
        <end position="745"/>
    </location>
</feature>
<evidence type="ECO:0000313" key="9">
    <source>
        <dbReference type="EMBL" id="QGU01008.1"/>
    </source>
</evidence>
<feature type="transmembrane region" description="Helical" evidence="7">
    <location>
        <begin position="231"/>
        <end position="257"/>
    </location>
</feature>
<feature type="domain" description="ABC3 transporter permease C-terminal" evidence="8">
    <location>
        <begin position="680"/>
        <end position="748"/>
    </location>
</feature>
<dbReference type="GO" id="GO:0044874">
    <property type="term" value="P:lipoprotein localization to outer membrane"/>
    <property type="evidence" value="ECO:0007669"/>
    <property type="project" value="TreeGrafter"/>
</dbReference>
<evidence type="ECO:0000256" key="3">
    <source>
        <dbReference type="ARBA" id="ARBA00022475"/>
    </source>
</evidence>
<accession>A0A6B8VZM7</accession>
<comment type="similarity">
    <text evidence="2">Belongs to the ABC-4 integral membrane protein family. LolC/E subfamily.</text>
</comment>
<dbReference type="GO" id="GO:0098797">
    <property type="term" value="C:plasma membrane protein complex"/>
    <property type="evidence" value="ECO:0007669"/>
    <property type="project" value="TreeGrafter"/>
</dbReference>
<evidence type="ECO:0000256" key="7">
    <source>
        <dbReference type="SAM" id="Phobius"/>
    </source>
</evidence>
<feature type="transmembrane region" description="Helical" evidence="7">
    <location>
        <begin position="371"/>
        <end position="392"/>
    </location>
</feature>
<evidence type="ECO:0000256" key="5">
    <source>
        <dbReference type="ARBA" id="ARBA00022989"/>
    </source>
</evidence>
<protein>
    <submittedName>
        <fullName evidence="9">Macrolide transporter ATP-binding /permease protein</fullName>
    </submittedName>
</protein>
<keyword evidence="5 7" id="KW-1133">Transmembrane helix</keyword>
<proteinExistence type="inferred from homology"/>
<dbReference type="RefSeq" id="WP_156191447.1">
    <property type="nucleotide sequence ID" value="NZ_CP046452.1"/>
</dbReference>
<dbReference type="InterPro" id="IPR003838">
    <property type="entry name" value="ABC3_permease_C"/>
</dbReference>
<keyword evidence="9" id="KW-0067">ATP-binding</keyword>
<keyword evidence="10" id="KW-1185">Reference proteome</keyword>
<dbReference type="InterPro" id="IPR051447">
    <property type="entry name" value="Lipoprotein-release_system"/>
</dbReference>
<feature type="transmembrane region" description="Helical" evidence="7">
    <location>
        <begin position="674"/>
        <end position="702"/>
    </location>
</feature>
<keyword evidence="3" id="KW-1003">Cell membrane</keyword>
<feature type="transmembrane region" description="Helical" evidence="7">
    <location>
        <begin position="459"/>
        <end position="477"/>
    </location>
</feature>
<comment type="subcellular location">
    <subcellularLocation>
        <location evidence="1">Cell membrane</location>
        <topology evidence="1">Multi-pass membrane protein</topology>
    </subcellularLocation>
</comment>
<dbReference type="Pfam" id="PF02687">
    <property type="entry name" value="FtsX"/>
    <property type="match status" value="2"/>
</dbReference>
<organism evidence="9 10">
    <name type="scientific">Corynebacterium kalinowskii</name>
    <dbReference type="NCBI Taxonomy" id="2675216"/>
    <lineage>
        <taxon>Bacteria</taxon>
        <taxon>Bacillati</taxon>
        <taxon>Actinomycetota</taxon>
        <taxon>Actinomycetes</taxon>
        <taxon>Mycobacteriales</taxon>
        <taxon>Corynebacteriaceae</taxon>
        <taxon>Corynebacterium</taxon>
    </lineage>
</organism>
<reference evidence="10" key="1">
    <citation type="submission" date="2019-11" db="EMBL/GenBank/DDBJ databases">
        <title>Complete genome sequence of Corynebacterium kalinowskii 1959, a novel Corynebacterium species isolated from soil of a small paddock in Vilsendorf, Germany.</title>
        <authorList>
            <person name="Schaffert L."/>
            <person name="Ruwe M."/>
            <person name="Milse J."/>
            <person name="Hanuschka K."/>
            <person name="Ortseifen V."/>
            <person name="Droste J."/>
            <person name="Brandt D."/>
            <person name="Schlueter L."/>
            <person name="Kutter Y."/>
            <person name="Vinke S."/>
            <person name="Viehoefer P."/>
            <person name="Jacob L."/>
            <person name="Luebke N.-C."/>
            <person name="Schulte-Berndt E."/>
            <person name="Hain C."/>
            <person name="Linder M."/>
            <person name="Schmidt P."/>
            <person name="Wollenschlaeger L."/>
            <person name="Luttermann T."/>
            <person name="Thieme E."/>
            <person name="Hassa J."/>
            <person name="Haak M."/>
            <person name="Wittchen M."/>
            <person name="Mentz A."/>
            <person name="Persicke M."/>
            <person name="Busche T."/>
            <person name="Ruckert C."/>
        </authorList>
    </citation>
    <scope>NUCLEOTIDE SEQUENCE [LARGE SCALE GENOMIC DNA]</scope>
    <source>
        <strain evidence="10">1959</strain>
    </source>
</reference>
<name>A0A6B8VZM7_9CORY</name>
<evidence type="ECO:0000256" key="6">
    <source>
        <dbReference type="ARBA" id="ARBA00023136"/>
    </source>
</evidence>
<evidence type="ECO:0000256" key="1">
    <source>
        <dbReference type="ARBA" id="ARBA00004651"/>
    </source>
</evidence>
<keyword evidence="4 7" id="KW-0812">Transmembrane</keyword>
<dbReference type="PANTHER" id="PTHR30489:SF0">
    <property type="entry name" value="LIPOPROTEIN-RELEASING SYSTEM TRANSMEMBRANE PROTEIN LOLE"/>
    <property type="match status" value="1"/>
</dbReference>
<dbReference type="AlphaFoldDB" id="A0A6B8VZM7"/>
<feature type="transmembrane region" description="Helical" evidence="7">
    <location>
        <begin position="278"/>
        <end position="298"/>
    </location>
</feature>
<feature type="transmembrane region" description="Helical" evidence="7">
    <location>
        <begin position="330"/>
        <end position="350"/>
    </location>
</feature>
<keyword evidence="6 7" id="KW-0472">Membrane</keyword>
<feature type="transmembrane region" description="Helical" evidence="7">
    <location>
        <begin position="404"/>
        <end position="429"/>
    </location>
</feature>
<dbReference type="EMBL" id="CP046452">
    <property type="protein sequence ID" value="QGU01008.1"/>
    <property type="molecule type" value="Genomic_DNA"/>
</dbReference>